<dbReference type="SUPFAM" id="SSF48726">
    <property type="entry name" value="Immunoglobulin"/>
    <property type="match status" value="1"/>
</dbReference>
<reference evidence="2" key="2">
    <citation type="submission" date="2025-08" db="UniProtKB">
        <authorList>
            <consortium name="Ensembl"/>
        </authorList>
    </citation>
    <scope>IDENTIFICATION</scope>
</reference>
<dbReference type="InterPro" id="IPR036179">
    <property type="entry name" value="Ig-like_dom_sf"/>
</dbReference>
<dbReference type="InterPro" id="IPR007110">
    <property type="entry name" value="Ig-like_dom"/>
</dbReference>
<sequence>MFSGFFTLHDTPLSLSVIPGGTVSISCKSSQSLKYSDGKTYLSWFQHKPGQSPQQLIYQVSNRNTGVPDRFTSSGLGADTILIVSRVEAEDARVYYCQQSLQAPPTVIQPQTETSLSWWPSCSHVFMEGMRL</sequence>
<dbReference type="PANTHER" id="PTHR23267">
    <property type="entry name" value="IMMUNOGLOBULIN LIGHT CHAIN"/>
    <property type="match status" value="1"/>
</dbReference>
<dbReference type="Gene3D" id="2.60.40.10">
    <property type="entry name" value="Immunoglobulins"/>
    <property type="match status" value="1"/>
</dbReference>
<dbReference type="FunFam" id="2.60.40.10:FF:001230">
    <property type="entry name" value="Immunoglobulin kappa variable 8-16"/>
    <property type="match status" value="1"/>
</dbReference>
<proteinExistence type="predicted"/>
<dbReference type="SMART" id="SM00409">
    <property type="entry name" value="IG"/>
    <property type="match status" value="1"/>
</dbReference>
<organism evidence="2">
    <name type="scientific">Capra hircus</name>
    <name type="common">Goat</name>
    <dbReference type="NCBI Taxonomy" id="9925"/>
    <lineage>
        <taxon>Eukaryota</taxon>
        <taxon>Metazoa</taxon>
        <taxon>Chordata</taxon>
        <taxon>Craniata</taxon>
        <taxon>Vertebrata</taxon>
        <taxon>Euteleostomi</taxon>
        <taxon>Mammalia</taxon>
        <taxon>Eutheria</taxon>
        <taxon>Laurasiatheria</taxon>
        <taxon>Artiodactyla</taxon>
        <taxon>Ruminantia</taxon>
        <taxon>Pecora</taxon>
        <taxon>Bovidae</taxon>
        <taxon>Caprinae</taxon>
        <taxon>Capra</taxon>
    </lineage>
</organism>
<dbReference type="PROSITE" id="PS50835">
    <property type="entry name" value="IG_LIKE"/>
    <property type="match status" value="1"/>
</dbReference>
<dbReference type="InterPro" id="IPR013783">
    <property type="entry name" value="Ig-like_fold"/>
</dbReference>
<dbReference type="InterPro" id="IPR050150">
    <property type="entry name" value="IgV_Light_Chain"/>
</dbReference>
<protein>
    <recommendedName>
        <fullName evidence="1">Ig-like domain-containing protein</fullName>
    </recommendedName>
</protein>
<name>A0A8C2NQ81_CAPHI</name>
<accession>A0A8C2NQ81</accession>
<evidence type="ECO:0000259" key="1">
    <source>
        <dbReference type="PROSITE" id="PS50835"/>
    </source>
</evidence>
<dbReference type="InterPro" id="IPR003599">
    <property type="entry name" value="Ig_sub"/>
</dbReference>
<dbReference type="Ensembl" id="ENSCHIT00010012061.1">
    <property type="protein sequence ID" value="ENSCHIP00010008546.1"/>
    <property type="gene ID" value="ENSCHIG00010006317.1"/>
</dbReference>
<evidence type="ECO:0000313" key="2">
    <source>
        <dbReference type="Ensembl" id="ENSCHIP00010008546.1"/>
    </source>
</evidence>
<dbReference type="SMART" id="SM00406">
    <property type="entry name" value="IGv"/>
    <property type="match status" value="1"/>
</dbReference>
<feature type="domain" description="Ig-like" evidence="1">
    <location>
        <begin position="20"/>
        <end position="117"/>
    </location>
</feature>
<dbReference type="AlphaFoldDB" id="A0A8C2NQ81"/>
<reference evidence="2" key="1">
    <citation type="submission" date="2019-03" db="EMBL/GenBank/DDBJ databases">
        <title>Genome sequencing and reference-guided assembly of Black Bengal Goat (Capra hircus).</title>
        <authorList>
            <person name="Siddiki A.Z."/>
            <person name="Baten A."/>
            <person name="Billah M."/>
            <person name="Alam M.A.U."/>
            <person name="Shawrob K.S.M."/>
            <person name="Saha S."/>
            <person name="Chowdhury M."/>
            <person name="Rahman A.H."/>
            <person name="Stear M."/>
            <person name="Miah G."/>
            <person name="Das G.B."/>
            <person name="Hossain M.M."/>
            <person name="Kumkum M."/>
            <person name="Islam M.S."/>
            <person name="Mollah A.M."/>
            <person name="Ahsan A."/>
            <person name="Tusar F."/>
            <person name="Khan M.K.I."/>
        </authorList>
    </citation>
    <scope>NUCLEOTIDE SEQUENCE [LARGE SCALE GENOMIC DNA]</scope>
</reference>
<dbReference type="InterPro" id="IPR013106">
    <property type="entry name" value="Ig_V-set"/>
</dbReference>
<dbReference type="Pfam" id="PF07686">
    <property type="entry name" value="V-set"/>
    <property type="match status" value="1"/>
</dbReference>